<evidence type="ECO:0000259" key="2">
    <source>
        <dbReference type="Pfam" id="PF03372"/>
    </source>
</evidence>
<evidence type="ECO:0000313" key="4">
    <source>
        <dbReference type="Proteomes" id="UP000092698"/>
    </source>
</evidence>
<accession>A0A1C7D533</accession>
<sequence>MTAAGRQPHGKREIAFEIFAGLALLAILASLVPTDFWLVRSIDLVREPLVFLCTALGIAAFFIVRCRRWLIVGAFGLAALINLWRMWPYLAIAPAQIASIGAPGAADDACFSAMSINVKQENRDFAPVLEQIRLADPDILLLMETDQRWLDALAPVLTAYPTLEEYPLDNAYGMAFATRLPFLEGTYVENTSRDTPTFYGAMALPGGGAFEFIGLHPKPPLPGQSTAKRDANIARAGSTTPRKAAEAIVMGDFNDVPWSRTTAGFREAGGWRDPRIGRGAYPTFPAGMTWLGWPLDQLMVKGDLTIKSFEVMEQTSADHRAMLATICAVEP</sequence>
<feature type="domain" description="Endonuclease/exonuclease/phosphatase" evidence="2">
    <location>
        <begin position="114"/>
        <end position="319"/>
    </location>
</feature>
<protein>
    <recommendedName>
        <fullName evidence="2">Endonuclease/exonuclease/phosphatase domain-containing protein</fullName>
    </recommendedName>
</protein>
<organism evidence="3 4">
    <name type="scientific">Paraurantiacibacter namhicola</name>
    <dbReference type="NCBI Taxonomy" id="645517"/>
    <lineage>
        <taxon>Bacteria</taxon>
        <taxon>Pseudomonadati</taxon>
        <taxon>Pseudomonadota</taxon>
        <taxon>Alphaproteobacteria</taxon>
        <taxon>Sphingomonadales</taxon>
        <taxon>Erythrobacteraceae</taxon>
        <taxon>Paraurantiacibacter</taxon>
    </lineage>
</organism>
<dbReference type="Gene3D" id="3.60.10.10">
    <property type="entry name" value="Endonuclease/exonuclease/phosphatase"/>
    <property type="match status" value="1"/>
</dbReference>
<dbReference type="PATRIC" id="fig|645517.4.peg.85"/>
<keyword evidence="1" id="KW-0472">Membrane</keyword>
<feature type="transmembrane region" description="Helical" evidence="1">
    <location>
        <begin position="69"/>
        <end position="87"/>
    </location>
</feature>
<dbReference type="RefSeq" id="WP_067784525.1">
    <property type="nucleotide sequence ID" value="NZ_CP016545.1"/>
</dbReference>
<dbReference type="InterPro" id="IPR036691">
    <property type="entry name" value="Endo/exonu/phosph_ase_sf"/>
</dbReference>
<feature type="transmembrane region" description="Helical" evidence="1">
    <location>
        <begin position="44"/>
        <end position="64"/>
    </location>
</feature>
<evidence type="ECO:0000313" key="3">
    <source>
        <dbReference type="EMBL" id="ANU06413.1"/>
    </source>
</evidence>
<evidence type="ECO:0000256" key="1">
    <source>
        <dbReference type="SAM" id="Phobius"/>
    </source>
</evidence>
<proteinExistence type="predicted"/>
<dbReference type="AlphaFoldDB" id="A0A1C7D533"/>
<dbReference type="KEGG" id="anh:A6F65_00085"/>
<dbReference type="GO" id="GO:0003824">
    <property type="term" value="F:catalytic activity"/>
    <property type="evidence" value="ECO:0007669"/>
    <property type="project" value="InterPro"/>
</dbReference>
<feature type="transmembrane region" description="Helical" evidence="1">
    <location>
        <begin position="14"/>
        <end position="32"/>
    </location>
</feature>
<dbReference type="Pfam" id="PF03372">
    <property type="entry name" value="Exo_endo_phos"/>
    <property type="match status" value="1"/>
</dbReference>
<dbReference type="STRING" id="645517.A6F65_00085"/>
<gene>
    <name evidence="3" type="ORF">A6F65_00085</name>
</gene>
<dbReference type="InterPro" id="IPR005135">
    <property type="entry name" value="Endo/exonuclease/phosphatase"/>
</dbReference>
<keyword evidence="4" id="KW-1185">Reference proteome</keyword>
<reference evidence="3 4" key="1">
    <citation type="submission" date="2016-07" db="EMBL/GenBank/DDBJ databases">
        <title>Complete genome sequence of Altererythrobacter namhicola JCM 16345T, containing esterase-encoding genes.</title>
        <authorList>
            <person name="Cheng H."/>
            <person name="Wu Y.-H."/>
            <person name="Jian S.-L."/>
            <person name="Huo Y.-Y."/>
            <person name="Wang C.-S."/>
            <person name="Xu X.-W."/>
        </authorList>
    </citation>
    <scope>NUCLEOTIDE SEQUENCE [LARGE SCALE GENOMIC DNA]</scope>
    <source>
        <strain evidence="3 4">JCM 16345</strain>
    </source>
</reference>
<dbReference type="SUPFAM" id="SSF56219">
    <property type="entry name" value="DNase I-like"/>
    <property type="match status" value="1"/>
</dbReference>
<dbReference type="OrthoDB" id="9796594at2"/>
<dbReference type="Proteomes" id="UP000092698">
    <property type="component" value="Chromosome"/>
</dbReference>
<name>A0A1C7D533_9SPHN</name>
<keyword evidence="1" id="KW-0812">Transmembrane</keyword>
<dbReference type="EMBL" id="CP016545">
    <property type="protein sequence ID" value="ANU06413.1"/>
    <property type="molecule type" value="Genomic_DNA"/>
</dbReference>
<keyword evidence="1" id="KW-1133">Transmembrane helix</keyword>